<feature type="compositionally biased region" description="Basic and acidic residues" evidence="1">
    <location>
        <begin position="267"/>
        <end position="276"/>
    </location>
</feature>
<keyword evidence="3" id="KW-1185">Reference proteome</keyword>
<dbReference type="Proteomes" id="UP000235786">
    <property type="component" value="Unassembled WGS sequence"/>
</dbReference>
<reference evidence="2 3" key="1">
    <citation type="submission" date="2016-04" db="EMBL/GenBank/DDBJ databases">
        <title>A degradative enzymes factory behind the ericoid mycorrhizal symbiosis.</title>
        <authorList>
            <consortium name="DOE Joint Genome Institute"/>
            <person name="Martino E."/>
            <person name="Morin E."/>
            <person name="Grelet G."/>
            <person name="Kuo A."/>
            <person name="Kohler A."/>
            <person name="Daghino S."/>
            <person name="Barry K."/>
            <person name="Choi C."/>
            <person name="Cichocki N."/>
            <person name="Clum A."/>
            <person name="Copeland A."/>
            <person name="Hainaut M."/>
            <person name="Haridas S."/>
            <person name="Labutti K."/>
            <person name="Lindquist E."/>
            <person name="Lipzen A."/>
            <person name="Khouja H.-R."/>
            <person name="Murat C."/>
            <person name="Ohm R."/>
            <person name="Olson A."/>
            <person name="Spatafora J."/>
            <person name="Veneault-Fourrey C."/>
            <person name="Henrissat B."/>
            <person name="Grigoriev I."/>
            <person name="Martin F."/>
            <person name="Perotto S."/>
        </authorList>
    </citation>
    <scope>NUCLEOTIDE SEQUENCE [LARGE SCALE GENOMIC DNA]</scope>
    <source>
        <strain evidence="2 3">F</strain>
    </source>
</reference>
<evidence type="ECO:0000313" key="3">
    <source>
        <dbReference type="Proteomes" id="UP000235786"/>
    </source>
</evidence>
<protein>
    <submittedName>
        <fullName evidence="2">Uncharacterized protein</fullName>
    </submittedName>
</protein>
<dbReference type="EMBL" id="KZ613947">
    <property type="protein sequence ID" value="PMD38838.1"/>
    <property type="molecule type" value="Genomic_DNA"/>
</dbReference>
<organism evidence="2 3">
    <name type="scientific">Hyaloscypha variabilis (strain UAMH 11265 / GT02V1 / F)</name>
    <name type="common">Meliniomyces variabilis</name>
    <dbReference type="NCBI Taxonomy" id="1149755"/>
    <lineage>
        <taxon>Eukaryota</taxon>
        <taxon>Fungi</taxon>
        <taxon>Dikarya</taxon>
        <taxon>Ascomycota</taxon>
        <taxon>Pezizomycotina</taxon>
        <taxon>Leotiomycetes</taxon>
        <taxon>Helotiales</taxon>
        <taxon>Hyaloscyphaceae</taxon>
        <taxon>Hyaloscypha</taxon>
        <taxon>Hyaloscypha variabilis</taxon>
    </lineage>
</organism>
<name>A0A2J6RJZ8_HYAVF</name>
<feature type="region of interest" description="Disordered" evidence="1">
    <location>
        <begin position="253"/>
        <end position="282"/>
    </location>
</feature>
<dbReference type="OrthoDB" id="3541874at2759"/>
<proteinExistence type="predicted"/>
<evidence type="ECO:0000256" key="1">
    <source>
        <dbReference type="SAM" id="MobiDB-lite"/>
    </source>
</evidence>
<gene>
    <name evidence="2" type="ORF">L207DRAFT_490550</name>
</gene>
<evidence type="ECO:0000313" key="2">
    <source>
        <dbReference type="EMBL" id="PMD38838.1"/>
    </source>
</evidence>
<accession>A0A2J6RJZ8</accession>
<dbReference type="AlphaFoldDB" id="A0A2J6RJZ8"/>
<sequence length="282" mass="31504">MSPPPPQPEFRAVTSSVRDANEETPFSLTPSIFLPFEGFTPGDAPVLDQTQKLQRILQNLPEQQGLVRGNMMSMVEQRVENLRARAREELAGMEGDYEDDSGDPEERKRVRMELDAMFQRTKMPPKKDAKSEDFEVKPGESPYRGIGAVYPAPADGDVAMGGTGIDQKERTARMVWEGLSRDLQDVVDRAASEMEAYDRHAQDTMVPYRQAFERRTGRQVPAPVAIGISGGILRNRNEESPIDRDAFKRMSTSMPVVGLPAAPSNRSYEKMDDIARRGNSSK</sequence>
<feature type="region of interest" description="Disordered" evidence="1">
    <location>
        <begin position="1"/>
        <end position="23"/>
    </location>
</feature>
<feature type="compositionally biased region" description="Polar residues" evidence="1">
    <location>
        <begin position="13"/>
        <end position="23"/>
    </location>
</feature>